<dbReference type="PANTHER" id="PTHR43798:SF33">
    <property type="entry name" value="HYDROLASE, PUTATIVE (AFU_ORTHOLOGUE AFUA_2G14860)-RELATED"/>
    <property type="match status" value="1"/>
</dbReference>
<dbReference type="InterPro" id="IPR000639">
    <property type="entry name" value="Epox_hydrolase-like"/>
</dbReference>
<dbReference type="Proteomes" id="UP000325187">
    <property type="component" value="Unassembled WGS sequence"/>
</dbReference>
<dbReference type="RefSeq" id="WP_210432569.1">
    <property type="nucleotide sequence ID" value="NZ_BKCM01000011.1"/>
</dbReference>
<keyword evidence="2" id="KW-0378">Hydrolase</keyword>
<dbReference type="Pfam" id="PF12697">
    <property type="entry name" value="Abhydrolase_6"/>
    <property type="match status" value="1"/>
</dbReference>
<evidence type="ECO:0000313" key="3">
    <source>
        <dbReference type="Proteomes" id="UP000325187"/>
    </source>
</evidence>
<dbReference type="Gene3D" id="3.40.50.1820">
    <property type="entry name" value="alpha/beta hydrolase"/>
    <property type="match status" value="1"/>
</dbReference>
<dbReference type="GO" id="GO:0046464">
    <property type="term" value="P:acylglycerol catabolic process"/>
    <property type="evidence" value="ECO:0007669"/>
    <property type="project" value="TreeGrafter"/>
</dbReference>
<organism evidence="2 3">
    <name type="scientific">Iodidimonas gelatinilytica</name>
    <dbReference type="NCBI Taxonomy" id="1236966"/>
    <lineage>
        <taxon>Bacteria</taxon>
        <taxon>Pseudomonadati</taxon>
        <taxon>Pseudomonadota</taxon>
        <taxon>Alphaproteobacteria</taxon>
        <taxon>Iodidimonadales</taxon>
        <taxon>Iodidimonadaceae</taxon>
        <taxon>Iodidimonas</taxon>
    </lineage>
</organism>
<dbReference type="InterPro" id="IPR000073">
    <property type="entry name" value="AB_hydrolase_1"/>
</dbReference>
<dbReference type="GO" id="GO:0016020">
    <property type="term" value="C:membrane"/>
    <property type="evidence" value="ECO:0007669"/>
    <property type="project" value="TreeGrafter"/>
</dbReference>
<dbReference type="AlphaFoldDB" id="A0A5A7N0A7"/>
<evidence type="ECO:0000259" key="1">
    <source>
        <dbReference type="Pfam" id="PF12697"/>
    </source>
</evidence>
<dbReference type="InterPro" id="IPR050266">
    <property type="entry name" value="AB_hydrolase_sf"/>
</dbReference>
<keyword evidence="3" id="KW-1185">Reference proteome</keyword>
<reference evidence="2 3" key="1">
    <citation type="submission" date="2019-09" db="EMBL/GenBank/DDBJ databases">
        <title>NBRP : Genome information of microbial organism related human and environment.</title>
        <authorList>
            <person name="Hattori M."/>
            <person name="Oshima K."/>
            <person name="Inaba H."/>
            <person name="Suda W."/>
            <person name="Sakamoto M."/>
            <person name="Iino T."/>
            <person name="Kitahara M."/>
            <person name="Oshida Y."/>
            <person name="Iida T."/>
            <person name="Kudo T."/>
            <person name="Itoh T."/>
            <person name="Ohkuma M."/>
        </authorList>
    </citation>
    <scope>NUCLEOTIDE SEQUENCE [LARGE SCALE GENOMIC DNA]</scope>
    <source>
        <strain evidence="2 3">Mie-1</strain>
    </source>
</reference>
<proteinExistence type="predicted"/>
<dbReference type="SUPFAM" id="SSF53474">
    <property type="entry name" value="alpha/beta-Hydrolases"/>
    <property type="match status" value="1"/>
</dbReference>
<dbReference type="PRINTS" id="PR00412">
    <property type="entry name" value="EPOXHYDRLASE"/>
</dbReference>
<dbReference type="EMBL" id="BKCM01000011">
    <property type="protein sequence ID" value="GER01538.1"/>
    <property type="molecule type" value="Genomic_DNA"/>
</dbReference>
<protein>
    <submittedName>
        <fullName evidence="2">Epoxide hydrolase</fullName>
    </submittedName>
</protein>
<sequence length="319" mass="35666">MAELAGCALFDLGYNEAMSDRCTSFTAWRKAGHSYRLLGRQIFCADSASEDPDALQKPVILLVHGFPTSGWDFHKIWPFLTPHYRLIVPDMLGFGFSDKPRKHRYSIPEQADLLEALAAQLHLPSCHILAHDYGDTVAQELMARDNQRAEQERFFLSLCLLNGGLFPETHRARVIQKLLASPFGPLLNRLTTKRRFDKSFSAVFGANTKPDAAELEGYWQVISANGGQHVFSSLIGYMAERRVNREAWVGALVNSHCPVQVINGSADPVSGAHMVARYRQVVRADDDIVELPHIGHYPQLEAPDQVAAHYLRFLQALSG</sequence>
<dbReference type="PANTHER" id="PTHR43798">
    <property type="entry name" value="MONOACYLGLYCEROL LIPASE"/>
    <property type="match status" value="1"/>
</dbReference>
<gene>
    <name evidence="2" type="ORF">JCM17845_21610</name>
</gene>
<comment type="caution">
    <text evidence="2">The sequence shown here is derived from an EMBL/GenBank/DDBJ whole genome shotgun (WGS) entry which is preliminary data.</text>
</comment>
<evidence type="ECO:0000313" key="2">
    <source>
        <dbReference type="EMBL" id="GER01538.1"/>
    </source>
</evidence>
<feature type="domain" description="AB hydrolase-1" evidence="1">
    <location>
        <begin position="60"/>
        <end position="308"/>
    </location>
</feature>
<dbReference type="InterPro" id="IPR029058">
    <property type="entry name" value="AB_hydrolase_fold"/>
</dbReference>
<dbReference type="GO" id="GO:0047372">
    <property type="term" value="F:monoacylglycerol lipase activity"/>
    <property type="evidence" value="ECO:0007669"/>
    <property type="project" value="TreeGrafter"/>
</dbReference>
<accession>A0A5A7N0A7</accession>
<name>A0A5A7N0A7_9PROT</name>